<keyword evidence="3" id="KW-1185">Reference proteome</keyword>
<feature type="chain" id="PRO_5046942135" description="ABC transporter substrate-binding protein" evidence="1">
    <location>
        <begin position="25"/>
        <end position="100"/>
    </location>
</feature>
<dbReference type="EMBL" id="JAUFRC010000002">
    <property type="protein sequence ID" value="MDN3713626.1"/>
    <property type="molecule type" value="Genomic_DNA"/>
</dbReference>
<evidence type="ECO:0008006" key="4">
    <source>
        <dbReference type="Google" id="ProtNLM"/>
    </source>
</evidence>
<proteinExistence type="predicted"/>
<protein>
    <recommendedName>
        <fullName evidence="4">ABC transporter substrate-binding protein</fullName>
    </recommendedName>
</protein>
<keyword evidence="1" id="KW-0732">Signal</keyword>
<dbReference type="Gene3D" id="3.40.190.10">
    <property type="entry name" value="Periplasmic binding protein-like II"/>
    <property type="match status" value="1"/>
</dbReference>
<gene>
    <name evidence="2" type="ORF">QWZ10_21130</name>
</gene>
<name>A0ABT8DBG3_9RHOB</name>
<feature type="signal peptide" evidence="1">
    <location>
        <begin position="1"/>
        <end position="24"/>
    </location>
</feature>
<dbReference type="SUPFAM" id="SSF53850">
    <property type="entry name" value="Periplasmic binding protein-like II"/>
    <property type="match status" value="1"/>
</dbReference>
<organism evidence="2 3">
    <name type="scientific">Paracoccus cavernae</name>
    <dbReference type="NCBI Taxonomy" id="1571207"/>
    <lineage>
        <taxon>Bacteria</taxon>
        <taxon>Pseudomonadati</taxon>
        <taxon>Pseudomonadota</taxon>
        <taxon>Alphaproteobacteria</taxon>
        <taxon>Rhodobacterales</taxon>
        <taxon>Paracoccaceae</taxon>
        <taxon>Paracoccus</taxon>
    </lineage>
</organism>
<comment type="caution">
    <text evidence="2">The sequence shown here is derived from an EMBL/GenBank/DDBJ whole genome shotgun (WGS) entry which is preliminary data.</text>
</comment>
<accession>A0ABT8DBG3</accession>
<dbReference type="Proteomes" id="UP001243846">
    <property type="component" value="Unassembled WGS sequence"/>
</dbReference>
<evidence type="ECO:0000313" key="3">
    <source>
        <dbReference type="Proteomes" id="UP001243846"/>
    </source>
</evidence>
<reference evidence="3" key="1">
    <citation type="journal article" date="2019" name="Int. J. Syst. Evol. Microbiol.">
        <title>The Global Catalogue of Microorganisms (GCM) 10K type strain sequencing project: providing services to taxonomists for standard genome sequencing and annotation.</title>
        <authorList>
            <consortium name="The Broad Institute Genomics Platform"/>
            <consortium name="The Broad Institute Genome Sequencing Center for Infectious Disease"/>
            <person name="Wu L."/>
            <person name="Ma J."/>
        </authorList>
    </citation>
    <scope>NUCLEOTIDE SEQUENCE [LARGE SCALE GENOMIC DNA]</scope>
    <source>
        <strain evidence="3">CECT 8482</strain>
    </source>
</reference>
<evidence type="ECO:0000256" key="1">
    <source>
        <dbReference type="SAM" id="SignalP"/>
    </source>
</evidence>
<sequence length="100" mass="10802">MKKLLLSASLALAFTAIQGQTALAQTAITVGSDVDAGTLDPRLTRDVTAARVADLIYSGLVHLTPALEPVPDLAESWETPDPTTYIFHLREGWSFRMAHP</sequence>
<evidence type="ECO:0000313" key="2">
    <source>
        <dbReference type="EMBL" id="MDN3713626.1"/>
    </source>
</evidence>
<dbReference type="Gene3D" id="3.90.76.10">
    <property type="entry name" value="Dipeptide-binding Protein, Domain 1"/>
    <property type="match status" value="1"/>
</dbReference>